<evidence type="ECO:0000313" key="3">
    <source>
        <dbReference type="Proteomes" id="UP000499080"/>
    </source>
</evidence>
<evidence type="ECO:0000256" key="1">
    <source>
        <dbReference type="SAM" id="MobiDB-lite"/>
    </source>
</evidence>
<dbReference type="EMBL" id="BGPR01018865">
    <property type="protein sequence ID" value="GBN80357.1"/>
    <property type="molecule type" value="Genomic_DNA"/>
</dbReference>
<reference evidence="2 3" key="1">
    <citation type="journal article" date="2019" name="Sci. Rep.">
        <title>Orb-weaving spider Araneus ventricosus genome elucidates the spidroin gene catalogue.</title>
        <authorList>
            <person name="Kono N."/>
            <person name="Nakamura H."/>
            <person name="Ohtoshi R."/>
            <person name="Moran D.A.P."/>
            <person name="Shinohara A."/>
            <person name="Yoshida Y."/>
            <person name="Fujiwara M."/>
            <person name="Mori M."/>
            <person name="Tomita M."/>
            <person name="Arakawa K."/>
        </authorList>
    </citation>
    <scope>NUCLEOTIDE SEQUENCE [LARGE SCALE GENOMIC DNA]</scope>
</reference>
<dbReference type="AlphaFoldDB" id="A0A4Y2RX36"/>
<organism evidence="2 3">
    <name type="scientific">Araneus ventricosus</name>
    <name type="common">Orbweaver spider</name>
    <name type="synonym">Epeira ventricosa</name>
    <dbReference type="NCBI Taxonomy" id="182803"/>
    <lineage>
        <taxon>Eukaryota</taxon>
        <taxon>Metazoa</taxon>
        <taxon>Ecdysozoa</taxon>
        <taxon>Arthropoda</taxon>
        <taxon>Chelicerata</taxon>
        <taxon>Arachnida</taxon>
        <taxon>Araneae</taxon>
        <taxon>Araneomorphae</taxon>
        <taxon>Entelegynae</taxon>
        <taxon>Araneoidea</taxon>
        <taxon>Araneidae</taxon>
        <taxon>Araneus</taxon>
    </lineage>
</organism>
<proteinExistence type="predicted"/>
<keyword evidence="3" id="KW-1185">Reference proteome</keyword>
<accession>A0A4Y2RX36</accession>
<sequence length="106" mass="11481">MTGTTPEPVIPSPSFRTTPAGGKFGPDGFNVHQARLHGSYSVESGLNLEPSGFEVETLPPGHRGPPVHRSTRGRNCSFCRRRKKNVSFEIFDTSSTRTALPVESGL</sequence>
<protein>
    <submittedName>
        <fullName evidence="2">Uncharacterized protein</fullName>
    </submittedName>
</protein>
<gene>
    <name evidence="2" type="ORF">AVEN_174608_1</name>
</gene>
<comment type="caution">
    <text evidence="2">The sequence shown here is derived from an EMBL/GenBank/DDBJ whole genome shotgun (WGS) entry which is preliminary data.</text>
</comment>
<evidence type="ECO:0000313" key="2">
    <source>
        <dbReference type="EMBL" id="GBN80357.1"/>
    </source>
</evidence>
<name>A0A4Y2RX36_ARAVE</name>
<feature type="region of interest" description="Disordered" evidence="1">
    <location>
        <begin position="1"/>
        <end position="30"/>
    </location>
</feature>
<dbReference type="Proteomes" id="UP000499080">
    <property type="component" value="Unassembled WGS sequence"/>
</dbReference>